<sequence length="115" mass="12534">MSEALRIGTWNLDSRCQPAHVDFLLNLDCDVLLLTEVSPRLEVPGYDKVLTAEVMVRGQHWAGVFSRLPLEPLPEPHPASAAARIDGQVFCSSVLPWRGCGSDEPWGSGTHAVDA</sequence>
<accession>A0A1G6IAI8</accession>
<evidence type="ECO:0000313" key="2">
    <source>
        <dbReference type="Proteomes" id="UP000199086"/>
    </source>
</evidence>
<organism evidence="1 2">
    <name type="scientific">Raineyella antarctica</name>
    <dbReference type="NCBI Taxonomy" id="1577474"/>
    <lineage>
        <taxon>Bacteria</taxon>
        <taxon>Bacillati</taxon>
        <taxon>Actinomycetota</taxon>
        <taxon>Actinomycetes</taxon>
        <taxon>Propionibacteriales</taxon>
        <taxon>Propionibacteriaceae</taxon>
        <taxon>Raineyella</taxon>
    </lineage>
</organism>
<dbReference type="InterPro" id="IPR036691">
    <property type="entry name" value="Endo/exonu/phosph_ase_sf"/>
</dbReference>
<gene>
    <name evidence="1" type="ORF">GA0111570_11523</name>
</gene>
<evidence type="ECO:0000313" key="1">
    <source>
        <dbReference type="EMBL" id="SDC03559.1"/>
    </source>
</evidence>
<reference evidence="1 2" key="1">
    <citation type="submission" date="2016-06" db="EMBL/GenBank/DDBJ databases">
        <authorList>
            <person name="Olsen C.W."/>
            <person name="Carey S."/>
            <person name="Hinshaw L."/>
            <person name="Karasin A.I."/>
        </authorList>
    </citation>
    <scope>NUCLEOTIDE SEQUENCE [LARGE SCALE GENOMIC DNA]</scope>
    <source>
        <strain evidence="1 2">LZ-22</strain>
    </source>
</reference>
<name>A0A1G6IAI8_9ACTN</name>
<dbReference type="Proteomes" id="UP000199086">
    <property type="component" value="Unassembled WGS sequence"/>
</dbReference>
<dbReference type="AlphaFoldDB" id="A0A1G6IAI8"/>
<protein>
    <recommendedName>
        <fullName evidence="3">Endonuclease/Exonuclease/phosphatase family protein</fullName>
    </recommendedName>
</protein>
<evidence type="ECO:0008006" key="3">
    <source>
        <dbReference type="Google" id="ProtNLM"/>
    </source>
</evidence>
<keyword evidence="2" id="KW-1185">Reference proteome</keyword>
<dbReference type="STRING" id="1577474.GA0111570_11523"/>
<dbReference type="EMBL" id="FMYF01000015">
    <property type="protein sequence ID" value="SDC03559.1"/>
    <property type="molecule type" value="Genomic_DNA"/>
</dbReference>
<dbReference type="RefSeq" id="WP_092613642.1">
    <property type="nucleotide sequence ID" value="NZ_FMYF01000015.1"/>
</dbReference>
<proteinExistence type="predicted"/>
<dbReference type="SUPFAM" id="SSF56219">
    <property type="entry name" value="DNase I-like"/>
    <property type="match status" value="1"/>
</dbReference>
<dbReference type="OrthoDB" id="3775134at2"/>